<proteinExistence type="predicted"/>
<protein>
    <submittedName>
        <fullName evidence="2">HTH_Tnp_Tc3_1 domain-containing protein</fullName>
    </submittedName>
</protein>
<sequence length="64" mass="7199">MNYSHRTVSNVVKPLGVVSGEECRRRMRSGQAVLHKLDGNQNPNYGDSRSKLPYGTSIHRAFLL</sequence>
<keyword evidence="1" id="KW-1185">Reference proteome</keyword>
<accession>A0A1I7WXQ1</accession>
<dbReference type="Proteomes" id="UP000095283">
    <property type="component" value="Unplaced"/>
</dbReference>
<organism evidence="1 2">
    <name type="scientific">Heterorhabditis bacteriophora</name>
    <name type="common">Entomopathogenic nematode worm</name>
    <dbReference type="NCBI Taxonomy" id="37862"/>
    <lineage>
        <taxon>Eukaryota</taxon>
        <taxon>Metazoa</taxon>
        <taxon>Ecdysozoa</taxon>
        <taxon>Nematoda</taxon>
        <taxon>Chromadorea</taxon>
        <taxon>Rhabditida</taxon>
        <taxon>Rhabditina</taxon>
        <taxon>Rhabditomorpha</taxon>
        <taxon>Strongyloidea</taxon>
        <taxon>Heterorhabditidae</taxon>
        <taxon>Heterorhabditis</taxon>
    </lineage>
</organism>
<reference evidence="2" key="1">
    <citation type="submission" date="2016-11" db="UniProtKB">
        <authorList>
            <consortium name="WormBaseParasite"/>
        </authorList>
    </citation>
    <scope>IDENTIFICATION</scope>
</reference>
<evidence type="ECO:0000313" key="1">
    <source>
        <dbReference type="Proteomes" id="UP000095283"/>
    </source>
</evidence>
<dbReference type="WBParaSite" id="Hba_09945">
    <property type="protein sequence ID" value="Hba_09945"/>
    <property type="gene ID" value="Hba_09945"/>
</dbReference>
<name>A0A1I7WXQ1_HETBA</name>
<dbReference type="AlphaFoldDB" id="A0A1I7WXQ1"/>
<evidence type="ECO:0000313" key="2">
    <source>
        <dbReference type="WBParaSite" id="Hba_09945"/>
    </source>
</evidence>